<dbReference type="AlphaFoldDB" id="A0A2G9UGH9"/>
<name>A0A2G9UGH9_TELCI</name>
<proteinExistence type="predicted"/>
<dbReference type="SUPFAM" id="SSF53254">
    <property type="entry name" value="Phosphoglycerate mutase-like"/>
    <property type="match status" value="1"/>
</dbReference>
<dbReference type="Pfam" id="PF05050">
    <property type="entry name" value="Methyltransf_21"/>
    <property type="match status" value="1"/>
</dbReference>
<reference evidence="2 3" key="1">
    <citation type="submission" date="2015-09" db="EMBL/GenBank/DDBJ databases">
        <title>Draft genome of the parasitic nematode Teladorsagia circumcincta isolate WARC Sus (inbred).</title>
        <authorList>
            <person name="Mitreva M."/>
        </authorList>
    </citation>
    <scope>NUCLEOTIDE SEQUENCE [LARGE SCALE GENOMIC DNA]</scope>
    <source>
        <strain evidence="2 3">S</strain>
    </source>
</reference>
<dbReference type="GO" id="GO:0016791">
    <property type="term" value="F:phosphatase activity"/>
    <property type="evidence" value="ECO:0007669"/>
    <property type="project" value="UniProtKB-ARBA"/>
</dbReference>
<dbReference type="InterPro" id="IPR006342">
    <property type="entry name" value="FkbM_mtfrase"/>
</dbReference>
<evidence type="ECO:0000313" key="2">
    <source>
        <dbReference type="EMBL" id="PIO69296.1"/>
    </source>
</evidence>
<evidence type="ECO:0000259" key="1">
    <source>
        <dbReference type="Pfam" id="PF05050"/>
    </source>
</evidence>
<protein>
    <recommendedName>
        <fullName evidence="1">Methyltransferase FkbM domain-containing protein</fullName>
    </recommendedName>
</protein>
<dbReference type="EMBL" id="KZ346713">
    <property type="protein sequence ID" value="PIO69296.1"/>
    <property type="molecule type" value="Genomic_DNA"/>
</dbReference>
<dbReference type="InterPro" id="IPR029033">
    <property type="entry name" value="His_PPase_superfam"/>
</dbReference>
<dbReference type="Proteomes" id="UP000230423">
    <property type="component" value="Unassembled WGS sequence"/>
</dbReference>
<dbReference type="OrthoDB" id="5775722at2759"/>
<gene>
    <name evidence="2" type="ORF">TELCIR_08886</name>
</gene>
<organism evidence="2 3">
    <name type="scientific">Teladorsagia circumcincta</name>
    <name type="common">Brown stomach worm</name>
    <name type="synonym">Ostertagia circumcincta</name>
    <dbReference type="NCBI Taxonomy" id="45464"/>
    <lineage>
        <taxon>Eukaryota</taxon>
        <taxon>Metazoa</taxon>
        <taxon>Ecdysozoa</taxon>
        <taxon>Nematoda</taxon>
        <taxon>Chromadorea</taxon>
        <taxon>Rhabditida</taxon>
        <taxon>Rhabditina</taxon>
        <taxon>Rhabditomorpha</taxon>
        <taxon>Strongyloidea</taxon>
        <taxon>Trichostrongylidae</taxon>
        <taxon>Teladorsagia</taxon>
    </lineage>
</organism>
<dbReference type="PANTHER" id="PTHR22989">
    <property type="entry name" value="UNCHARACTERIZED DUF13 C.ELEGANS"/>
    <property type="match status" value="1"/>
</dbReference>
<feature type="domain" description="Methyltransferase FkbM" evidence="1">
    <location>
        <begin position="355"/>
        <end position="482"/>
    </location>
</feature>
<dbReference type="Gene3D" id="3.40.50.1240">
    <property type="entry name" value="Phosphoglycerate mutase-like"/>
    <property type="match status" value="1"/>
</dbReference>
<accession>A0A2G9UGH9</accession>
<evidence type="ECO:0000313" key="3">
    <source>
        <dbReference type="Proteomes" id="UP000230423"/>
    </source>
</evidence>
<keyword evidence="3" id="KW-1185">Reference proteome</keyword>
<sequence length="547" mass="62025">MITLVKLATLAIFEGMEKAKMWPEKKPDQAIERNRESSVFNDLCSMKKEVEQKEQQQSTTFPNKVTITFVCLMDHTFCDYIRVSYLCHASSIIHRSKNAPARFNLGLIVLWTYTLFVAGKTKGRQPVNRAWKPISEDTLPDLKLLATNNKGLLNYIAKNTGWSPTISSAADLADNILQMDLFKSPYPSWMTKPTLRGYNGATFKKAVQAFGEKHQIRCAEYGPCRDIMGGVWLKQMLDSISTAIKGESPSVIGYASAKYTPDLANISNKDGWVPFKKFESLVLQKEPDPRVANQFYEWKKCIEKNISQYENDAKQLWGNFWKGVQLCEKLPFMADLKIKNFNNGDETKRHIPPLKREPSVIVTLGIGHDTAAEEALLKELPKDSLFYGADPMQEVNEKLYSKFGTFYPFAVGGKSKISKANVLINSSYVDRNVVHIELVYFLTELIGHKVYDDIWIDAEGAEYDMFPYFFRGGQLDQNDITIHSADDEKKEMFRKFILGMLSDNRYAVFRIVQGPATAPSRSIAWSRRVMTSPPGQRSNQSAAAANL</sequence>
<dbReference type="PANTHER" id="PTHR22989:SF5">
    <property type="entry name" value="METHYLTRANSFERASE FKBM DOMAIN-CONTAINING PROTEIN"/>
    <property type="match status" value="1"/>
</dbReference>